<accession>A0A386HKT0</accession>
<dbReference type="OrthoDB" id="9768004at2"/>
<keyword evidence="3" id="KW-1185">Reference proteome</keyword>
<sequence length="408" mass="46793">MRKYFGFLLTGILLCTNVLHAQKTLRVRKLVDSKHDKLYGLPLSVVDIPAGNIVISGNAADTSSAGYNQQHLVKISSFYISTTEVTNAQYKEFTDWVRDSIAAFDLGGKYIIVKNGDTAINWKYAADINYSDPAIMEKLTDLLLDPSKSLSNHPQIDPHKLIYRMQGFNYQEAAKKENEGRNPKDFLYKQDIEVYPDTLVWMRDFGYANNEHMSIGYYASDKYKNYPVVGVSWLQANAYCDWFTKQRIYREQRRRKMPADGVCRLPTQAEWAYAASLNDDNSDVKANKRNKVGKDKKQEEGLQGNKLFPEMVIRNKEGGYHIYGMAGNVSEWTNTSFYEGGINFVNRFNPDIEWGSTDSKSKFKRRKVVCGGSWKDIPQLTTTSNRFYEDMDNAHSYIGFRVVLNFPD</sequence>
<dbReference type="GO" id="GO:0120147">
    <property type="term" value="F:formylglycine-generating oxidase activity"/>
    <property type="evidence" value="ECO:0007669"/>
    <property type="project" value="TreeGrafter"/>
</dbReference>
<dbReference type="Proteomes" id="UP000266118">
    <property type="component" value="Chromosome"/>
</dbReference>
<reference evidence="2 3" key="1">
    <citation type="submission" date="2018-09" db="EMBL/GenBank/DDBJ databases">
        <title>Arachidicoccus sp. nov., a bacterium isolated from soil.</title>
        <authorList>
            <person name="Weon H.-Y."/>
            <person name="Kwon S.-W."/>
            <person name="Lee S.A."/>
        </authorList>
    </citation>
    <scope>NUCLEOTIDE SEQUENCE [LARGE SCALE GENOMIC DNA]</scope>
    <source>
        <strain evidence="2 3">KIS59-12</strain>
    </source>
</reference>
<evidence type="ECO:0000313" key="2">
    <source>
        <dbReference type="EMBL" id="AYD46343.1"/>
    </source>
</evidence>
<dbReference type="Pfam" id="PF03781">
    <property type="entry name" value="FGE-sulfatase"/>
    <property type="match status" value="1"/>
</dbReference>
<dbReference type="KEGG" id="ark:D6B99_01120"/>
<proteinExistence type="predicted"/>
<dbReference type="Gene3D" id="3.90.1580.10">
    <property type="entry name" value="paralog of FGE (formylglycine-generating enzyme)"/>
    <property type="match status" value="2"/>
</dbReference>
<dbReference type="AlphaFoldDB" id="A0A386HKT0"/>
<dbReference type="PANTHER" id="PTHR23150:SF19">
    <property type="entry name" value="FORMYLGLYCINE-GENERATING ENZYME"/>
    <property type="match status" value="1"/>
</dbReference>
<protein>
    <recommendedName>
        <fullName evidence="1">Sulfatase-modifying factor enzyme-like domain-containing protein</fullName>
    </recommendedName>
</protein>
<evidence type="ECO:0000259" key="1">
    <source>
        <dbReference type="Pfam" id="PF03781"/>
    </source>
</evidence>
<dbReference type="RefSeq" id="WP_119984271.1">
    <property type="nucleotide sequence ID" value="NZ_CP032489.1"/>
</dbReference>
<feature type="domain" description="Sulfatase-modifying factor enzyme-like" evidence="1">
    <location>
        <begin position="45"/>
        <end position="403"/>
    </location>
</feature>
<dbReference type="SUPFAM" id="SSF56436">
    <property type="entry name" value="C-type lectin-like"/>
    <property type="match status" value="1"/>
</dbReference>
<name>A0A386HKT0_9BACT</name>
<dbReference type="InterPro" id="IPR005532">
    <property type="entry name" value="SUMF_dom"/>
</dbReference>
<dbReference type="EMBL" id="CP032489">
    <property type="protein sequence ID" value="AYD46343.1"/>
    <property type="molecule type" value="Genomic_DNA"/>
</dbReference>
<dbReference type="InterPro" id="IPR016187">
    <property type="entry name" value="CTDL_fold"/>
</dbReference>
<dbReference type="InterPro" id="IPR051043">
    <property type="entry name" value="Sulfatase_Mod_Factor_Kinase"/>
</dbReference>
<evidence type="ECO:0000313" key="3">
    <source>
        <dbReference type="Proteomes" id="UP000266118"/>
    </source>
</evidence>
<dbReference type="PANTHER" id="PTHR23150">
    <property type="entry name" value="SULFATASE MODIFYING FACTOR 1, 2"/>
    <property type="match status" value="1"/>
</dbReference>
<dbReference type="InterPro" id="IPR042095">
    <property type="entry name" value="SUMF_sf"/>
</dbReference>
<gene>
    <name evidence="2" type="ORF">D6B99_01120</name>
</gene>
<organism evidence="2 3">
    <name type="scientific">Arachidicoccus soli</name>
    <dbReference type="NCBI Taxonomy" id="2341117"/>
    <lineage>
        <taxon>Bacteria</taxon>
        <taxon>Pseudomonadati</taxon>
        <taxon>Bacteroidota</taxon>
        <taxon>Chitinophagia</taxon>
        <taxon>Chitinophagales</taxon>
        <taxon>Chitinophagaceae</taxon>
        <taxon>Arachidicoccus</taxon>
    </lineage>
</organism>